<sequence>MRVLITSGGTTERIDDVRGISNFATGSLGKITAEQFLQAGHEVFLLASETAILPEAAENLTIIHITTTDSLVKNMEKLVPEVDAVVHTMAVSDYQPVFMTALSNFSDDFSKDDLLHFSAEKVRKISSNSDFQLMLLKKTPKVISYIKKWNPQVQLFGFKLLAGVSEQELVDVAQKSLVKNQADFIIANDLENITKTQHEALLISFDRIVKMHTKLEIAQSILEKAQEAYHG</sequence>
<dbReference type="NCBIfam" id="TIGR02114">
    <property type="entry name" value="coaB_strep"/>
    <property type="match status" value="1"/>
</dbReference>
<feature type="domain" description="DNA/pantothenate metabolism flavoprotein C-terminal" evidence="1">
    <location>
        <begin position="2"/>
        <end position="97"/>
    </location>
</feature>
<dbReference type="RefSeq" id="WP_213536427.1">
    <property type="nucleotide sequence ID" value="NZ_BOVQ01000006.1"/>
</dbReference>
<keyword evidence="3" id="KW-1185">Reference proteome</keyword>
<dbReference type="InterPro" id="IPR035929">
    <property type="entry name" value="CoaB-like_sf"/>
</dbReference>
<dbReference type="InterPro" id="IPR011848">
    <property type="entry name" value="CoaB_strep"/>
</dbReference>
<gene>
    <name evidence="2" type="ORF">ACFO26_10070</name>
</gene>
<organism evidence="2 3">
    <name type="scientific">Lactococcus nasutitermitis</name>
    <dbReference type="NCBI Taxonomy" id="1652957"/>
    <lineage>
        <taxon>Bacteria</taxon>
        <taxon>Bacillati</taxon>
        <taxon>Bacillota</taxon>
        <taxon>Bacilli</taxon>
        <taxon>Lactobacillales</taxon>
        <taxon>Streptococcaceae</taxon>
        <taxon>Lactococcus</taxon>
    </lineage>
</organism>
<reference evidence="3" key="1">
    <citation type="journal article" date="2019" name="Int. J. Syst. Evol. Microbiol.">
        <title>The Global Catalogue of Microorganisms (GCM) 10K type strain sequencing project: providing services to taxonomists for standard genome sequencing and annotation.</title>
        <authorList>
            <consortium name="The Broad Institute Genomics Platform"/>
            <consortium name="The Broad Institute Genome Sequencing Center for Infectious Disease"/>
            <person name="Wu L."/>
            <person name="Ma J."/>
        </authorList>
    </citation>
    <scope>NUCLEOTIDE SEQUENCE [LARGE SCALE GENOMIC DNA]</scope>
    <source>
        <strain evidence="3">CCUG 63287</strain>
    </source>
</reference>
<evidence type="ECO:0000313" key="2">
    <source>
        <dbReference type="EMBL" id="MFC4653250.1"/>
    </source>
</evidence>
<dbReference type="GO" id="GO:0004632">
    <property type="term" value="F:phosphopantothenate--cysteine ligase activity"/>
    <property type="evidence" value="ECO:0007669"/>
    <property type="project" value="UniProtKB-EC"/>
</dbReference>
<dbReference type="InterPro" id="IPR007085">
    <property type="entry name" value="DNA/pantothenate-metab_flavo_C"/>
</dbReference>
<dbReference type="Pfam" id="PF04127">
    <property type="entry name" value="DFP"/>
    <property type="match status" value="2"/>
</dbReference>
<dbReference type="Proteomes" id="UP001595987">
    <property type="component" value="Unassembled WGS sequence"/>
</dbReference>
<evidence type="ECO:0000259" key="1">
    <source>
        <dbReference type="Pfam" id="PF04127"/>
    </source>
</evidence>
<dbReference type="EC" id="6.3.2.5" evidence="2"/>
<feature type="domain" description="DNA/pantothenate metabolism flavoprotein C-terminal" evidence="1">
    <location>
        <begin position="118"/>
        <end position="226"/>
    </location>
</feature>
<dbReference type="SUPFAM" id="SSF102645">
    <property type="entry name" value="CoaB-like"/>
    <property type="match status" value="1"/>
</dbReference>
<comment type="caution">
    <text evidence="2">The sequence shown here is derived from an EMBL/GenBank/DDBJ whole genome shotgun (WGS) entry which is preliminary data.</text>
</comment>
<name>A0ABV9JET5_9LACT</name>
<proteinExistence type="predicted"/>
<accession>A0ABV9JET5</accession>
<keyword evidence="2" id="KW-0436">Ligase</keyword>
<dbReference type="Gene3D" id="3.40.50.10300">
    <property type="entry name" value="CoaB-like"/>
    <property type="match status" value="1"/>
</dbReference>
<dbReference type="EMBL" id="JBHSGD010000008">
    <property type="protein sequence ID" value="MFC4653250.1"/>
    <property type="molecule type" value="Genomic_DNA"/>
</dbReference>
<evidence type="ECO:0000313" key="3">
    <source>
        <dbReference type="Proteomes" id="UP001595987"/>
    </source>
</evidence>
<protein>
    <submittedName>
        <fullName evidence="2">Phosphopantothenate--cysteine ligase</fullName>
        <ecNumber evidence="2">6.3.2.5</ecNumber>
    </submittedName>
</protein>
<dbReference type="NCBIfam" id="NF005231">
    <property type="entry name" value="PRK06732.1"/>
    <property type="match status" value="1"/>
</dbReference>